<proteinExistence type="predicted"/>
<accession>A0A2T1K769</accession>
<dbReference type="EMBL" id="PXNP01000085">
    <property type="protein sequence ID" value="PSF05994.1"/>
    <property type="molecule type" value="Genomic_DNA"/>
</dbReference>
<dbReference type="InterPro" id="IPR027417">
    <property type="entry name" value="P-loop_NTPase"/>
</dbReference>
<organism evidence="3 4">
    <name type="scientific">Marinobacter fuscus</name>
    <dbReference type="NCBI Taxonomy" id="2109942"/>
    <lineage>
        <taxon>Bacteria</taxon>
        <taxon>Pseudomonadati</taxon>
        <taxon>Pseudomonadota</taxon>
        <taxon>Gammaproteobacteria</taxon>
        <taxon>Pseudomonadales</taxon>
        <taxon>Marinobacteraceae</taxon>
        <taxon>Marinobacter</taxon>
    </lineage>
</organism>
<dbReference type="GO" id="GO:0005524">
    <property type="term" value="F:ATP binding"/>
    <property type="evidence" value="ECO:0007669"/>
    <property type="project" value="InterPro"/>
</dbReference>
<evidence type="ECO:0000313" key="4">
    <source>
        <dbReference type="Proteomes" id="UP000239866"/>
    </source>
</evidence>
<dbReference type="Pfam" id="PF07728">
    <property type="entry name" value="AAA_5"/>
    <property type="match status" value="1"/>
</dbReference>
<keyword evidence="3" id="KW-0255">Endonuclease</keyword>
<dbReference type="GO" id="GO:0004519">
    <property type="term" value="F:endonuclease activity"/>
    <property type="evidence" value="ECO:0007669"/>
    <property type="project" value="UniProtKB-KW"/>
</dbReference>
<keyword evidence="4" id="KW-1185">Reference proteome</keyword>
<comment type="caution">
    <text evidence="3">The sequence shown here is derived from an EMBL/GenBank/DDBJ whole genome shotgun (WGS) entry which is preliminary data.</text>
</comment>
<keyword evidence="1" id="KW-0175">Coiled coil</keyword>
<gene>
    <name evidence="3" type="ORF">C7H09_11670</name>
</gene>
<keyword evidence="3" id="KW-0378">Hydrolase</keyword>
<name>A0A2T1K769_9GAMM</name>
<sequence>MQGTGAEGFFASDLEGLTEAELVSLLKSQWGYAKEQPFDAIGRLKGITTNSGATFFILEELHSIHDGAALLYPLNEPDVRHTVFVGAINKTQLSVEPTDGLWVKARMELSPKQERTKHKNPFALKVVNGGLERLEAIPEEAANTDIVIDGESYIESWVLEFYRQKHQEQINKEGEQLRVELQQQRANEEQRVEALQSAVEKLDNQVKSQTDALHKTAEELATTRDLRDKTEIELGQRKKNMEYQLSRLNSFIEQKAKMLLELDLISEDDADNLLGQPGTESKRKGHDFSGVFASDLGQAISYVQAFMQHRGIIYRRKVLEDFFALLTTNDLIILAGDSGAGKTNLVKSFAEAIGGKSIIVPVKPNWTSAEDLLGYYNPLEQKYLSTPFLDALFEAARNPDVPYLICLDEMNLARVEYYFADFLSLLEERGQVPEIYLYSDSEAEHLLSETRNFIALIDEAKIKVDKPNLVSFLDLLRDESLNMKLHELCGFREGDSLLKYHAQLRKLMSSYLNTPSSIKLPPNVRIIGAINVDETTHYLSPKILDRAHILRFTSPLLTDWSVAEDEVEEFDLDMNLPVLFDAEVLGAREHYPEFDRNDPLVQTLIYVVREFLEPLGIEFGLRTVRQARQYSAALQPFDADDDLILNNIVLHKILPKLMFDGEKQVDGDLARKDILVAMRDYLDQQLTALDKDGTDSCIEEFDRVIRNAKANDWVVNYWSR</sequence>
<dbReference type="GO" id="GO:0016887">
    <property type="term" value="F:ATP hydrolysis activity"/>
    <property type="evidence" value="ECO:0007669"/>
    <property type="project" value="InterPro"/>
</dbReference>
<evidence type="ECO:0000313" key="3">
    <source>
        <dbReference type="EMBL" id="PSF05994.1"/>
    </source>
</evidence>
<evidence type="ECO:0000256" key="1">
    <source>
        <dbReference type="SAM" id="Coils"/>
    </source>
</evidence>
<dbReference type="OrthoDB" id="9781481at2"/>
<reference evidence="3 4" key="1">
    <citation type="submission" date="2018-03" db="EMBL/GenBank/DDBJ databases">
        <title>Marinobacter brunus sp. nov., a marine bacterium of Gamma-proteobacteria isolated from the surface seawater of the South China Sea.</title>
        <authorList>
            <person name="Cheng H."/>
            <person name="Wu Y.-H."/>
            <person name="Xamxidin M."/>
            <person name="Xu X.-W."/>
        </authorList>
    </citation>
    <scope>NUCLEOTIDE SEQUENCE [LARGE SCALE GENOMIC DNA]</scope>
    <source>
        <strain evidence="3 4">NH169-3</strain>
    </source>
</reference>
<keyword evidence="3" id="KW-0540">Nuclease</keyword>
<protein>
    <submittedName>
        <fullName evidence="3">Restriction endonuclease</fullName>
    </submittedName>
</protein>
<evidence type="ECO:0000259" key="2">
    <source>
        <dbReference type="Pfam" id="PF07728"/>
    </source>
</evidence>
<feature type="coiled-coil region" evidence="1">
    <location>
        <begin position="167"/>
        <end position="219"/>
    </location>
</feature>
<dbReference type="InterPro" id="IPR011704">
    <property type="entry name" value="ATPase_dyneun-rel_AAA"/>
</dbReference>
<dbReference type="RefSeq" id="WP_106762804.1">
    <property type="nucleotide sequence ID" value="NZ_PXNP01000085.1"/>
</dbReference>
<dbReference type="AlphaFoldDB" id="A0A2T1K769"/>
<dbReference type="SUPFAM" id="SSF52540">
    <property type="entry name" value="P-loop containing nucleoside triphosphate hydrolases"/>
    <property type="match status" value="1"/>
</dbReference>
<feature type="domain" description="ATPase dynein-related AAA" evidence="2">
    <location>
        <begin position="332"/>
        <end position="461"/>
    </location>
</feature>
<dbReference type="Gene3D" id="3.40.50.300">
    <property type="entry name" value="P-loop containing nucleotide triphosphate hydrolases"/>
    <property type="match status" value="1"/>
</dbReference>
<dbReference type="Proteomes" id="UP000239866">
    <property type="component" value="Unassembled WGS sequence"/>
</dbReference>